<dbReference type="PANTHER" id="PTHR47691:SF3">
    <property type="entry name" value="HTH-TYPE TRANSCRIPTIONAL REGULATOR RV0890C-RELATED"/>
    <property type="match status" value="1"/>
</dbReference>
<name>A0A917ZW41_9ACTN</name>
<evidence type="ECO:0000313" key="3">
    <source>
        <dbReference type="Proteomes" id="UP000641932"/>
    </source>
</evidence>
<dbReference type="PRINTS" id="PR00364">
    <property type="entry name" value="DISEASERSIST"/>
</dbReference>
<dbReference type="EMBL" id="BMMS01000024">
    <property type="protein sequence ID" value="GGO95094.1"/>
    <property type="molecule type" value="Genomic_DNA"/>
</dbReference>
<dbReference type="RefSeq" id="WP_189134168.1">
    <property type="nucleotide sequence ID" value="NZ_BMMS01000024.1"/>
</dbReference>
<reference evidence="2" key="2">
    <citation type="submission" date="2020-09" db="EMBL/GenBank/DDBJ databases">
        <authorList>
            <person name="Sun Q."/>
            <person name="Zhou Y."/>
        </authorList>
    </citation>
    <scope>NUCLEOTIDE SEQUENCE</scope>
    <source>
        <strain evidence="2">CGMCC 4.7201</strain>
    </source>
</reference>
<dbReference type="InterPro" id="IPR027417">
    <property type="entry name" value="P-loop_NTPase"/>
</dbReference>
<dbReference type="InterPro" id="IPR042197">
    <property type="entry name" value="Apaf_helical"/>
</dbReference>
<dbReference type="Proteomes" id="UP000641932">
    <property type="component" value="Unassembled WGS sequence"/>
</dbReference>
<dbReference type="SUPFAM" id="SSF48452">
    <property type="entry name" value="TPR-like"/>
    <property type="match status" value="1"/>
</dbReference>
<evidence type="ECO:0000313" key="2">
    <source>
        <dbReference type="EMBL" id="GGO95094.1"/>
    </source>
</evidence>
<accession>A0A917ZW41</accession>
<sequence length="710" mass="76979">MSGAHNDVSGTVEGPSIQAGAVYGGIRIGGADADGGPRSPWQLPPRVRMADRAAELELLERFRTRAMEEDGRTLVAVSGLGGVGKTVLSLAWLHRLRPHFPDGQLYADLGAESTGGPVGPAEVLGRFLRGLGVTPERIPQAVDERLALYRSLTAQRRLVVLLDDALTAAQVRPLLPSGRSVTAVTSRWRLPGLSVDGCCPVHLEPLDTEAAVELLASTLDDDRVDNEPDQARTLVDLCARLPLAVRVAGARLAARPRRPLTTMVRALTEERGRLAALAIEGDHNVRATLDLSYQELPEAARRLYRLLGLYPGPTFGSGVAAAVLGGSAQTQGDASTVLDLLLDANLISDVGGERFRFHELVRLHAAARAEEDETAEVREAAVRRVFDHLLASATNAEAAIDPHHRSLPRTLGPEPVEAEEFGEDGVGALEWLEEELANLMAVVRRARHLGLPTVTWQLVDAMWPLFTRHKHYDFWRTAHEEGLAAARECDDLAAQCRMLTSGGLGELDMARHTRALEMFEQAALLFRQQGDRLGHARTHNYRGLAHQGLGQLDEAVGAFELAAAECPRWNDPRAGGLARLNLADVAVSRGRLEDAADHADTARRILLEHGDPYNAARAATLLGRADLGRGRLDSAGVHLESALATFRRMTAGFETARALEGLAELAQRREKLQLARERYREALELYTALGVPAAEAARERLEQLQGPPTG</sequence>
<dbReference type="AlphaFoldDB" id="A0A917ZW41"/>
<proteinExistence type="predicted"/>
<organism evidence="2 3">
    <name type="scientific">Wenjunlia tyrosinilytica</name>
    <dbReference type="NCBI Taxonomy" id="1544741"/>
    <lineage>
        <taxon>Bacteria</taxon>
        <taxon>Bacillati</taxon>
        <taxon>Actinomycetota</taxon>
        <taxon>Actinomycetes</taxon>
        <taxon>Kitasatosporales</taxon>
        <taxon>Streptomycetaceae</taxon>
        <taxon>Wenjunlia</taxon>
    </lineage>
</organism>
<evidence type="ECO:0000256" key="1">
    <source>
        <dbReference type="SAM" id="Coils"/>
    </source>
</evidence>
<dbReference type="InterPro" id="IPR019734">
    <property type="entry name" value="TPR_rpt"/>
</dbReference>
<dbReference type="SUPFAM" id="SSF52540">
    <property type="entry name" value="P-loop containing nucleoside triphosphate hydrolases"/>
    <property type="match status" value="1"/>
</dbReference>
<keyword evidence="1" id="KW-0175">Coiled coil</keyword>
<comment type="caution">
    <text evidence="2">The sequence shown here is derived from an EMBL/GenBank/DDBJ whole genome shotgun (WGS) entry which is preliminary data.</text>
</comment>
<dbReference type="SMART" id="SM00028">
    <property type="entry name" value="TPR"/>
    <property type="match status" value="3"/>
</dbReference>
<dbReference type="Gene3D" id="1.10.8.430">
    <property type="entry name" value="Helical domain of apoptotic protease-activating factors"/>
    <property type="match status" value="1"/>
</dbReference>
<keyword evidence="3" id="KW-1185">Reference proteome</keyword>
<dbReference type="GO" id="GO:0043531">
    <property type="term" value="F:ADP binding"/>
    <property type="evidence" value="ECO:0007669"/>
    <property type="project" value="InterPro"/>
</dbReference>
<dbReference type="PANTHER" id="PTHR47691">
    <property type="entry name" value="REGULATOR-RELATED"/>
    <property type="match status" value="1"/>
</dbReference>
<reference evidence="2" key="1">
    <citation type="journal article" date="2014" name="Int. J. Syst. Evol. Microbiol.">
        <title>Complete genome sequence of Corynebacterium casei LMG S-19264T (=DSM 44701T), isolated from a smear-ripened cheese.</title>
        <authorList>
            <consortium name="US DOE Joint Genome Institute (JGI-PGF)"/>
            <person name="Walter F."/>
            <person name="Albersmeier A."/>
            <person name="Kalinowski J."/>
            <person name="Ruckert C."/>
        </authorList>
    </citation>
    <scope>NUCLEOTIDE SEQUENCE</scope>
    <source>
        <strain evidence="2">CGMCC 4.7201</strain>
    </source>
</reference>
<dbReference type="Gene3D" id="1.25.40.10">
    <property type="entry name" value="Tetratricopeptide repeat domain"/>
    <property type="match status" value="1"/>
</dbReference>
<dbReference type="Gene3D" id="3.40.50.300">
    <property type="entry name" value="P-loop containing nucleotide triphosphate hydrolases"/>
    <property type="match status" value="1"/>
</dbReference>
<gene>
    <name evidence="2" type="ORF">GCM10012280_51520</name>
</gene>
<protein>
    <submittedName>
        <fullName evidence="2">NTPase</fullName>
    </submittedName>
</protein>
<feature type="coiled-coil region" evidence="1">
    <location>
        <begin position="662"/>
        <end position="689"/>
    </location>
</feature>
<dbReference type="InterPro" id="IPR011990">
    <property type="entry name" value="TPR-like_helical_dom_sf"/>
</dbReference>